<keyword evidence="1" id="KW-1133">Transmembrane helix</keyword>
<gene>
    <name evidence="2" type="ORF">H4O24_14015</name>
</gene>
<protein>
    <submittedName>
        <fullName evidence="2">Uncharacterized protein</fullName>
    </submittedName>
</protein>
<name>A0A7G6VTE0_9SPHN</name>
<dbReference type="EMBL" id="CP060052">
    <property type="protein sequence ID" value="QNE05005.1"/>
    <property type="molecule type" value="Genomic_DNA"/>
</dbReference>
<proteinExistence type="predicted"/>
<accession>A0A7G6VTE0</accession>
<dbReference type="AlphaFoldDB" id="A0A7G6VTE0"/>
<sequence>MSQLGAIFMAIGLTLLLFLPTFRSRTMHMASQVGSAAVFGAGTIGFVMGVMTPPV</sequence>
<evidence type="ECO:0000256" key="1">
    <source>
        <dbReference type="SAM" id="Phobius"/>
    </source>
</evidence>
<keyword evidence="1" id="KW-0472">Membrane</keyword>
<evidence type="ECO:0000313" key="3">
    <source>
        <dbReference type="Proteomes" id="UP000515297"/>
    </source>
</evidence>
<reference evidence="2 3" key="1">
    <citation type="submission" date="2020-08" db="EMBL/GenBank/DDBJ databases">
        <authorList>
            <person name="Liu G."/>
            <person name="Sun C."/>
        </authorList>
    </citation>
    <scope>NUCLEOTIDE SEQUENCE [LARGE SCALE GENOMIC DNA]</scope>
    <source>
        <strain evidence="2 3">OT19</strain>
    </source>
</reference>
<dbReference type="RefSeq" id="WP_185884234.1">
    <property type="nucleotide sequence ID" value="NZ_CP060052.1"/>
</dbReference>
<organism evidence="2 3">
    <name type="scientific">Croceicoccus marinus</name>
    <dbReference type="NCBI Taxonomy" id="450378"/>
    <lineage>
        <taxon>Bacteria</taxon>
        <taxon>Pseudomonadati</taxon>
        <taxon>Pseudomonadota</taxon>
        <taxon>Alphaproteobacteria</taxon>
        <taxon>Sphingomonadales</taxon>
        <taxon>Erythrobacteraceae</taxon>
        <taxon>Croceicoccus</taxon>
    </lineage>
</organism>
<feature type="transmembrane region" description="Helical" evidence="1">
    <location>
        <begin position="33"/>
        <end position="51"/>
    </location>
</feature>
<keyword evidence="1" id="KW-0812">Transmembrane</keyword>
<evidence type="ECO:0000313" key="2">
    <source>
        <dbReference type="EMBL" id="QNE05005.1"/>
    </source>
</evidence>
<dbReference type="Proteomes" id="UP000515297">
    <property type="component" value="Chromosome"/>
</dbReference>